<dbReference type="HAMAP" id="MF_01037">
    <property type="entry name" value="TrmFO"/>
    <property type="match status" value="1"/>
</dbReference>
<evidence type="ECO:0000256" key="6">
    <source>
        <dbReference type="ARBA" id="ARBA00022827"/>
    </source>
</evidence>
<dbReference type="GO" id="GO:0050660">
    <property type="term" value="F:flavin adenine dinucleotide binding"/>
    <property type="evidence" value="ECO:0007669"/>
    <property type="project" value="InterPro"/>
</dbReference>
<keyword evidence="7" id="KW-0521">NADP</keyword>
<dbReference type="InterPro" id="IPR040131">
    <property type="entry name" value="MnmG_N"/>
</dbReference>
<proteinExistence type="inferred from homology"/>
<dbReference type="NCBIfam" id="NF003739">
    <property type="entry name" value="PRK05335.1"/>
    <property type="match status" value="1"/>
</dbReference>
<reference evidence="9" key="1">
    <citation type="submission" date="2019-03" db="EMBL/GenBank/DDBJ databases">
        <authorList>
            <person name="Hao L."/>
        </authorList>
    </citation>
    <scope>NUCLEOTIDE SEQUENCE</scope>
</reference>
<keyword evidence="2" id="KW-0963">Cytoplasm</keyword>
<name>A0A485LWV8_9ZZZZ</name>
<dbReference type="GO" id="GO:0005829">
    <property type="term" value="C:cytosol"/>
    <property type="evidence" value="ECO:0007669"/>
    <property type="project" value="TreeGrafter"/>
</dbReference>
<dbReference type="Gene3D" id="3.50.50.60">
    <property type="entry name" value="FAD/NAD(P)-binding domain"/>
    <property type="match status" value="2"/>
</dbReference>
<accession>A0A485LWV8</accession>
<comment type="cofactor">
    <cofactor evidence="1">
        <name>FAD</name>
        <dbReference type="ChEBI" id="CHEBI:57692"/>
    </cofactor>
</comment>
<dbReference type="GO" id="GO:0047151">
    <property type="term" value="F:tRNA (uracil(54)-C5)-methyltransferase activity, 5,10-methylenetetrahydrofolate-dependent"/>
    <property type="evidence" value="ECO:0007669"/>
    <property type="project" value="UniProtKB-EC"/>
</dbReference>
<keyword evidence="5 9" id="KW-0808">Transferase</keyword>
<protein>
    <submittedName>
        <fullName evidence="9">Methylenetetrahydrofolate--tRNA-(Uracil-5-)-methyltransferase TrmFO</fullName>
        <ecNumber evidence="9">2.1.1.74</ecNumber>
    </submittedName>
</protein>
<dbReference type="InterPro" id="IPR004417">
    <property type="entry name" value="TrmFO"/>
</dbReference>
<evidence type="ECO:0000256" key="1">
    <source>
        <dbReference type="ARBA" id="ARBA00001974"/>
    </source>
</evidence>
<dbReference type="SUPFAM" id="SSF51905">
    <property type="entry name" value="FAD/NAD(P)-binding domain"/>
    <property type="match status" value="1"/>
</dbReference>
<sequence length="440" mass="48835">MKKKDRKVRVIGGGLAGVEAARFLSDRGLIVELFEMRPGKSTPAHKTGLLGELVCSNSLKGTDPQTAHGLLKKEMSRLNSLVLRAARETSVPAGKALAVDRDAFAATLTREIESDERIQVVRREVCEIDPEIPTIVATGPLTSDALAARLADMLGSERMFFYDAISPIVDAQSIDMSRAFFGSRWEEGSADYLNCPLEKDEYDRFVRALLEADRVQAHAFEDARFFDACLPVEVIAGRGSESLRYGPMRPVGMVDPSTGRRPYAVLQLRRENLKGDAYNMVGFQTRLTYPEQKRVFSLIPALSRAVFHRYGSIHRNTYFDSPRVLNRDLSLKGYPRVFLAGQLTGVEGYMESASTGIYAAIGLLSGLKGKELPVPPADTALGALIQYITEPREGRLQPSNINFGIMEASVNIPKKRRSEIRLEREAMSFENWYHSLSGLI</sequence>
<evidence type="ECO:0000259" key="8">
    <source>
        <dbReference type="Pfam" id="PF01134"/>
    </source>
</evidence>
<dbReference type="EMBL" id="CAADRM010000062">
    <property type="protein sequence ID" value="VFU12995.1"/>
    <property type="molecule type" value="Genomic_DNA"/>
</dbReference>
<dbReference type="AlphaFoldDB" id="A0A485LWV8"/>
<evidence type="ECO:0000256" key="7">
    <source>
        <dbReference type="ARBA" id="ARBA00022857"/>
    </source>
</evidence>
<evidence type="ECO:0000256" key="5">
    <source>
        <dbReference type="ARBA" id="ARBA00022679"/>
    </source>
</evidence>
<evidence type="ECO:0000313" key="9">
    <source>
        <dbReference type="EMBL" id="VFU12995.1"/>
    </source>
</evidence>
<dbReference type="GO" id="GO:0030488">
    <property type="term" value="P:tRNA methylation"/>
    <property type="evidence" value="ECO:0007669"/>
    <property type="project" value="TreeGrafter"/>
</dbReference>
<organism evidence="9">
    <name type="scientific">anaerobic digester metagenome</name>
    <dbReference type="NCBI Taxonomy" id="1263854"/>
    <lineage>
        <taxon>unclassified sequences</taxon>
        <taxon>metagenomes</taxon>
        <taxon>ecological metagenomes</taxon>
    </lineage>
</organism>
<keyword evidence="3 9" id="KW-0489">Methyltransferase</keyword>
<evidence type="ECO:0000256" key="4">
    <source>
        <dbReference type="ARBA" id="ARBA00022630"/>
    </source>
</evidence>
<dbReference type="Pfam" id="PF01134">
    <property type="entry name" value="GIDA"/>
    <property type="match status" value="1"/>
</dbReference>
<dbReference type="GO" id="GO:0002098">
    <property type="term" value="P:tRNA wobble uridine modification"/>
    <property type="evidence" value="ECO:0007669"/>
    <property type="project" value="TreeGrafter"/>
</dbReference>
<dbReference type="InterPro" id="IPR036188">
    <property type="entry name" value="FAD/NAD-bd_sf"/>
</dbReference>
<gene>
    <name evidence="9" type="primary">trmFO</name>
    <name evidence="9" type="ORF">SCFA_1540003</name>
</gene>
<keyword evidence="4" id="KW-0285">Flavoprotein</keyword>
<feature type="domain" description="MnmG N-terminal" evidence="8">
    <location>
        <begin position="7"/>
        <end position="370"/>
    </location>
</feature>
<dbReference type="PANTHER" id="PTHR11806:SF2">
    <property type="entry name" value="METHYLENETETRAHYDROFOLATE--TRNA-(URACIL-5-)-METHYLTRANSFERASE TRMFO"/>
    <property type="match status" value="1"/>
</dbReference>
<keyword evidence="6" id="KW-0274">FAD</keyword>
<dbReference type="InterPro" id="IPR002218">
    <property type="entry name" value="MnmG-rel"/>
</dbReference>
<evidence type="ECO:0000256" key="2">
    <source>
        <dbReference type="ARBA" id="ARBA00022490"/>
    </source>
</evidence>
<dbReference type="EC" id="2.1.1.74" evidence="9"/>
<evidence type="ECO:0000256" key="3">
    <source>
        <dbReference type="ARBA" id="ARBA00022603"/>
    </source>
</evidence>
<dbReference type="NCBIfam" id="TIGR00137">
    <property type="entry name" value="gid_trmFO"/>
    <property type="match status" value="1"/>
</dbReference>
<dbReference type="PANTHER" id="PTHR11806">
    <property type="entry name" value="GLUCOSE INHIBITED DIVISION PROTEIN A"/>
    <property type="match status" value="1"/>
</dbReference>